<feature type="transmembrane region" description="Helical" evidence="6">
    <location>
        <begin position="405"/>
        <end position="427"/>
    </location>
</feature>
<evidence type="ECO:0000256" key="3">
    <source>
        <dbReference type="ARBA" id="ARBA00022692"/>
    </source>
</evidence>
<evidence type="ECO:0000256" key="4">
    <source>
        <dbReference type="ARBA" id="ARBA00022989"/>
    </source>
</evidence>
<evidence type="ECO:0000256" key="1">
    <source>
        <dbReference type="ARBA" id="ARBA00004141"/>
    </source>
</evidence>
<evidence type="ECO:0000256" key="6">
    <source>
        <dbReference type="SAM" id="Phobius"/>
    </source>
</evidence>
<accession>A0A0S7BKL5</accession>
<feature type="transmembrane region" description="Helical" evidence="6">
    <location>
        <begin position="296"/>
        <end position="320"/>
    </location>
</feature>
<dbReference type="RefSeq" id="WP_083522511.1">
    <property type="nucleotide sequence ID" value="NZ_DF967972.1"/>
</dbReference>
<name>A0A0S7BKL5_9CHLR</name>
<keyword evidence="2" id="KW-0813">Transport</keyword>
<feature type="transmembrane region" description="Helical" evidence="6">
    <location>
        <begin position="366"/>
        <end position="385"/>
    </location>
</feature>
<dbReference type="Proteomes" id="UP000055060">
    <property type="component" value="Unassembled WGS sequence"/>
</dbReference>
<feature type="transmembrane region" description="Helical" evidence="6">
    <location>
        <begin position="129"/>
        <end position="148"/>
    </location>
</feature>
<feature type="transmembrane region" description="Helical" evidence="6">
    <location>
        <begin position="251"/>
        <end position="276"/>
    </location>
</feature>
<dbReference type="PANTHER" id="PTHR11706:SF33">
    <property type="entry name" value="NATURAL RESISTANCE-ASSOCIATED MACROPHAGE PROTEIN 2"/>
    <property type="match status" value="1"/>
</dbReference>
<gene>
    <name evidence="7" type="ORF">LARV_02262</name>
</gene>
<dbReference type="OrthoDB" id="141480at2"/>
<feature type="transmembrane region" description="Helical" evidence="6">
    <location>
        <begin position="50"/>
        <end position="72"/>
    </location>
</feature>
<proteinExistence type="predicted"/>
<keyword evidence="3 6" id="KW-0812">Transmembrane</keyword>
<evidence type="ECO:0000256" key="2">
    <source>
        <dbReference type="ARBA" id="ARBA00022448"/>
    </source>
</evidence>
<keyword evidence="5 6" id="KW-0472">Membrane</keyword>
<dbReference type="InterPro" id="IPR001046">
    <property type="entry name" value="NRAMP_fam"/>
</dbReference>
<feature type="transmembrane region" description="Helical" evidence="6">
    <location>
        <begin position="160"/>
        <end position="178"/>
    </location>
</feature>
<organism evidence="7">
    <name type="scientific">Longilinea arvoryzae</name>
    <dbReference type="NCBI Taxonomy" id="360412"/>
    <lineage>
        <taxon>Bacteria</taxon>
        <taxon>Bacillati</taxon>
        <taxon>Chloroflexota</taxon>
        <taxon>Anaerolineae</taxon>
        <taxon>Anaerolineales</taxon>
        <taxon>Anaerolineaceae</taxon>
        <taxon>Longilinea</taxon>
    </lineage>
</organism>
<dbReference type="GO" id="GO:0005886">
    <property type="term" value="C:plasma membrane"/>
    <property type="evidence" value="ECO:0007669"/>
    <property type="project" value="TreeGrafter"/>
</dbReference>
<dbReference type="EMBL" id="DF967972">
    <property type="protein sequence ID" value="GAP14491.1"/>
    <property type="molecule type" value="Genomic_DNA"/>
</dbReference>
<keyword evidence="8" id="KW-1185">Reference proteome</keyword>
<reference evidence="7" key="1">
    <citation type="submission" date="2015-07" db="EMBL/GenBank/DDBJ databases">
        <title>Draft Genome Sequences of Anaerolinea thermolimosa IMO-1, Bellilinea caldifistulae GOMI-1, Leptolinea tardivitalis YMTK-2, Levilinea saccharolytica KIBI-1,Longilinea arvoryzae KOME-1, Previously Described as Members of the Anaerolineaceae (Chloroflexi).</title>
        <authorList>
            <person name="Sekiguchi Y."/>
            <person name="Ohashi A."/>
            <person name="Matsuura N."/>
            <person name="Tourlousse M.D."/>
        </authorList>
    </citation>
    <scope>NUCLEOTIDE SEQUENCE [LARGE SCALE GENOMIC DNA]</scope>
    <source>
        <strain evidence="7">KOME-1</strain>
    </source>
</reference>
<feature type="transmembrane region" description="Helical" evidence="6">
    <location>
        <begin position="100"/>
        <end position="123"/>
    </location>
</feature>
<dbReference type="AlphaFoldDB" id="A0A0S7BKL5"/>
<dbReference type="GO" id="GO:0034755">
    <property type="term" value="P:iron ion transmembrane transport"/>
    <property type="evidence" value="ECO:0007669"/>
    <property type="project" value="TreeGrafter"/>
</dbReference>
<dbReference type="GO" id="GO:0005384">
    <property type="term" value="F:manganese ion transmembrane transporter activity"/>
    <property type="evidence" value="ECO:0007669"/>
    <property type="project" value="TreeGrafter"/>
</dbReference>
<protein>
    <submittedName>
        <fullName evidence="7">Mn2+ and Fe2+ transporter</fullName>
    </submittedName>
</protein>
<keyword evidence="4 6" id="KW-1133">Transmembrane helix</keyword>
<dbReference type="GO" id="GO:0015086">
    <property type="term" value="F:cadmium ion transmembrane transporter activity"/>
    <property type="evidence" value="ECO:0007669"/>
    <property type="project" value="TreeGrafter"/>
</dbReference>
<evidence type="ECO:0000313" key="8">
    <source>
        <dbReference type="Proteomes" id="UP000055060"/>
    </source>
</evidence>
<evidence type="ECO:0000256" key="5">
    <source>
        <dbReference type="ARBA" id="ARBA00023136"/>
    </source>
</evidence>
<feature type="transmembrane region" description="Helical" evidence="6">
    <location>
        <begin position="205"/>
        <end position="230"/>
    </location>
</feature>
<dbReference type="STRING" id="360412.LARV_02262"/>
<dbReference type="Pfam" id="PF01566">
    <property type="entry name" value="Nramp"/>
    <property type="match status" value="1"/>
</dbReference>
<evidence type="ECO:0000313" key="7">
    <source>
        <dbReference type="EMBL" id="GAP14491.1"/>
    </source>
</evidence>
<sequence>MLTNQTVRLSKKEILMRTLKRVLIFLSVFGPATITAMADNDASGVATYSIAGSTLGYPILFTLGIITILLGITQEMGVRLTVVTKRGLADLIREKFGVKAALLIFLALLIANIGCIIGDMSAIRTTASIFHLPAIPALFVMVILIFFFVTRGNYKLTQSVMLFSCLFYLTYIISAIKAKPDWGMALSNLAYPHGVAFTREYLRNYMIIGLGVLGTTITPWGQFFVSSFAFDKKIEDRNLQYSQFETYMGAFLTDFFSFFMIVATASTLFINGIKLVSGEQAAMAIQPFAGNLAGELFAIGILNAGFMGIVVISLSTAYAFSEFFGLSGGLNTSYKQSKTFYIIFLGQLLIAAVVVCFPGINLFKLAVTTQSINAVMLPLVFYFLIRLTSNPRVMKEHVNKPFQTYFAIAGSVAIFVASVASVGAVLFGH</sequence>
<feature type="transmembrane region" description="Helical" evidence="6">
    <location>
        <begin position="340"/>
        <end position="360"/>
    </location>
</feature>
<comment type="subcellular location">
    <subcellularLocation>
        <location evidence="1">Membrane</location>
        <topology evidence="1">Multi-pass membrane protein</topology>
    </subcellularLocation>
</comment>
<dbReference type="PANTHER" id="PTHR11706">
    <property type="entry name" value="SOLUTE CARRIER PROTEIN FAMILY 11 MEMBER"/>
    <property type="match status" value="1"/>
</dbReference>
<feature type="transmembrane region" description="Helical" evidence="6">
    <location>
        <begin position="21"/>
        <end position="38"/>
    </location>
</feature>